<feature type="signal peptide" evidence="1">
    <location>
        <begin position="1"/>
        <end position="19"/>
    </location>
</feature>
<keyword evidence="1" id="KW-0732">Signal</keyword>
<dbReference type="Pfam" id="PF05960">
    <property type="entry name" value="DUF885"/>
    <property type="match status" value="2"/>
</dbReference>
<protein>
    <submittedName>
        <fullName evidence="2">DUF885 family protein</fullName>
    </submittedName>
</protein>
<keyword evidence="3" id="KW-1185">Reference proteome</keyword>
<reference evidence="2 3" key="1">
    <citation type="submission" date="2020-01" db="EMBL/GenBank/DDBJ databases">
        <title>Sphingomonas sp. C33 whole genome sequece.</title>
        <authorList>
            <person name="Park C."/>
        </authorList>
    </citation>
    <scope>NUCLEOTIDE SEQUENCE [LARGE SCALE GENOMIC DNA]</scope>
    <source>
        <strain evidence="2 3">C33</strain>
    </source>
</reference>
<dbReference type="InterPro" id="IPR010281">
    <property type="entry name" value="DUF885"/>
</dbReference>
<dbReference type="Proteomes" id="UP000464468">
    <property type="component" value="Chromosome"/>
</dbReference>
<dbReference type="AlphaFoldDB" id="A0A7Z2S8N7"/>
<evidence type="ECO:0000313" key="3">
    <source>
        <dbReference type="Proteomes" id="UP000464468"/>
    </source>
</evidence>
<name>A0A7Z2S8N7_9SPHN</name>
<evidence type="ECO:0000256" key="1">
    <source>
        <dbReference type="SAM" id="SignalP"/>
    </source>
</evidence>
<dbReference type="RefSeq" id="WP_160593642.1">
    <property type="nucleotide sequence ID" value="NZ_CP047895.1"/>
</dbReference>
<accession>A0A7Z2S8N7</accession>
<dbReference type="EMBL" id="CP047895">
    <property type="protein sequence ID" value="QHL91606.1"/>
    <property type="molecule type" value="Genomic_DNA"/>
</dbReference>
<feature type="chain" id="PRO_5030665422" evidence="1">
    <location>
        <begin position="20"/>
        <end position="547"/>
    </location>
</feature>
<dbReference type="KEGG" id="schy:GVO57_13400"/>
<gene>
    <name evidence="2" type="ORF">GVO57_13400</name>
</gene>
<proteinExistence type="predicted"/>
<sequence>MKLVILAAMAVLMAPPALAAQPDTLESLFTEWRQLQKGEVRGGAPDFTAPALARQAAALKQLRARLDRLPAAQWSIARKVDRELIRSEMNGLDFDLRVAQPWRRDPAWYISVWTAQSDTPAHEGPVHPMPVELWTYSFPLDAAAQTKLAGELAHIPALLAQARGNLTGNTRDLWKASIVTIGEQLAALEDLQTKVAGGDPALRRAVDAATGATRDFLDWVKAEAPKKTGPSGVGKAEYSWFLKHVQRSPLTWEDEVAILQRELDRAHAALRMEEHRNRALPPLTGAQSPADYDRQARAAVDKYLRFMDERQILTVRDYMKPALLARIGSYVPPEQQNFFHIAMHRAPMTLWTHFYHWWDLANMAADPHPSAIRRGPLLYNVWLSRAEGMATAMEELMLNAGLFDDDPRAREIVWIMQAQRAARGLASLYAQANMIDLDAAMAMQVSRTPNGWMSPNLPLLGFEQQMYLRLPGYGPSYITGKAMIERLITEVAEKRGKDFRVKDFFDELNSYGMIPVPLIRWQMLGATDELDKIGVSDADPIASDRQR</sequence>
<evidence type="ECO:0000313" key="2">
    <source>
        <dbReference type="EMBL" id="QHL91606.1"/>
    </source>
</evidence>
<organism evidence="2 3">
    <name type="scientific">Sphingomonas changnyeongensis</name>
    <dbReference type="NCBI Taxonomy" id="2698679"/>
    <lineage>
        <taxon>Bacteria</taxon>
        <taxon>Pseudomonadati</taxon>
        <taxon>Pseudomonadota</taxon>
        <taxon>Alphaproteobacteria</taxon>
        <taxon>Sphingomonadales</taxon>
        <taxon>Sphingomonadaceae</taxon>
        <taxon>Sphingomonas</taxon>
    </lineage>
</organism>